<evidence type="ECO:0000256" key="6">
    <source>
        <dbReference type="HAMAP-Rule" id="MF_01844"/>
    </source>
</evidence>
<comment type="caution">
    <text evidence="7">The sequence shown here is derived from an EMBL/GenBank/DDBJ whole genome shotgun (WGS) entry which is preliminary data.</text>
</comment>
<comment type="similarity">
    <text evidence="6">Belongs to the NhaA Na(+)/H(+) (TC 2.A.33) antiporter family.</text>
</comment>
<keyword evidence="3 6" id="KW-0812">Transmembrane</keyword>
<evidence type="ECO:0000313" key="8">
    <source>
        <dbReference type="Proteomes" id="UP000614424"/>
    </source>
</evidence>
<sequence>MKFLYLISPFQHFIKRIATGGVLLICSACVALLWANLATHSYHSFWHADITFSLGPFTISKTLQHWIDEALMTLFFFTVGLEIKREILIGELAQLRKAILPIAAAAGGMIFPALIYLFFTNSSPEASQGWGIPMATDIAFALAALSLLSKRIPFGVKIFLSALAIVDDIGAVLIIAVFYTKTIYWSYLLVSLGFLVALGILNYINIKKTLPYALLGVGMWFVILGSGIHATVAGVIVAFFIPAKGKYHTDKFVKEVTSYLGKIKCPTGTCGYTILLDQSHLNAVQAIEVACHNTLTPLQRLEHSLNNWVALIILPLFALANGGVVLGNVDMVAALTHPVTLGVSMGLVLGKPVGIFLFTLLASKIMRAPLSKGVTWVHIGGASILAGIGFTMSIFIAGLSFPDRELLELSKFGIILGSLISAFIGLTVLFFSSRPEVEKI</sequence>
<evidence type="ECO:0000256" key="3">
    <source>
        <dbReference type="ARBA" id="ARBA00022692"/>
    </source>
</evidence>
<feature type="transmembrane region" description="Helical" evidence="6">
    <location>
        <begin position="160"/>
        <end position="179"/>
    </location>
</feature>
<dbReference type="InterPro" id="IPR004670">
    <property type="entry name" value="NhaA"/>
</dbReference>
<proteinExistence type="inferred from homology"/>
<gene>
    <name evidence="6 7" type="primary">nhaA</name>
    <name evidence="7" type="ORF">H8E41_00090</name>
</gene>
<feature type="transmembrane region" description="Helical" evidence="6">
    <location>
        <begin position="412"/>
        <end position="431"/>
    </location>
</feature>
<keyword evidence="2 6" id="KW-1003">Cell membrane</keyword>
<dbReference type="GO" id="GO:0005886">
    <property type="term" value="C:plasma membrane"/>
    <property type="evidence" value="ECO:0007669"/>
    <property type="project" value="UniProtKB-SubCell"/>
</dbReference>
<accession>A0A8J6N7M9</accession>
<dbReference type="InterPro" id="IPR023171">
    <property type="entry name" value="Na/H_antiporter_dom_sf"/>
</dbReference>
<keyword evidence="6" id="KW-0739">Sodium transport</keyword>
<comment type="catalytic activity">
    <reaction evidence="6">
        <text>Na(+)(in) + 2 H(+)(out) = Na(+)(out) + 2 H(+)(in)</text>
        <dbReference type="Rhea" id="RHEA:29251"/>
        <dbReference type="ChEBI" id="CHEBI:15378"/>
        <dbReference type="ChEBI" id="CHEBI:29101"/>
    </reaction>
</comment>
<keyword evidence="4 6" id="KW-1133">Transmembrane helix</keyword>
<comment type="subcellular location">
    <subcellularLocation>
        <location evidence="1">Cell inner membrane</location>
        <topology evidence="1">Multi-pass membrane protein</topology>
    </subcellularLocation>
    <subcellularLocation>
        <location evidence="6">Cell membrane</location>
        <topology evidence="6">Multi-pass membrane protein</topology>
    </subcellularLocation>
</comment>
<keyword evidence="6" id="KW-0915">Sodium</keyword>
<dbReference type="EMBL" id="JACNJZ010000007">
    <property type="protein sequence ID" value="MBC8316276.1"/>
    <property type="molecule type" value="Genomic_DNA"/>
</dbReference>
<dbReference type="GO" id="GO:0006885">
    <property type="term" value="P:regulation of pH"/>
    <property type="evidence" value="ECO:0007669"/>
    <property type="project" value="UniProtKB-UniRule"/>
</dbReference>
<evidence type="ECO:0000256" key="2">
    <source>
        <dbReference type="ARBA" id="ARBA00022475"/>
    </source>
</evidence>
<keyword evidence="6" id="KW-0050">Antiport</keyword>
<protein>
    <recommendedName>
        <fullName evidence="6">Na(+)/H(+) antiporter NhaA</fullName>
    </recommendedName>
    <alternativeName>
        <fullName evidence="6">Sodium/proton antiporter NhaA</fullName>
    </alternativeName>
</protein>
<keyword evidence="6" id="KW-0813">Transport</keyword>
<feature type="transmembrane region" description="Helical" evidence="6">
    <location>
        <begin position="308"/>
        <end position="329"/>
    </location>
</feature>
<feature type="transmembrane region" description="Helical" evidence="6">
    <location>
        <begin position="21"/>
        <end position="43"/>
    </location>
</feature>
<dbReference type="PANTHER" id="PTHR30341">
    <property type="entry name" value="SODIUM ION/PROTON ANTIPORTER NHAA-RELATED"/>
    <property type="match status" value="1"/>
</dbReference>
<dbReference type="Proteomes" id="UP000614424">
    <property type="component" value="Unassembled WGS sequence"/>
</dbReference>
<feature type="transmembrane region" description="Helical" evidence="6">
    <location>
        <begin position="185"/>
        <end position="205"/>
    </location>
</feature>
<dbReference type="Gene3D" id="1.20.1530.10">
    <property type="entry name" value="Na+/H+ antiporter like domain"/>
    <property type="match status" value="1"/>
</dbReference>
<dbReference type="NCBIfam" id="TIGR00773">
    <property type="entry name" value="NhaA"/>
    <property type="match status" value="1"/>
</dbReference>
<evidence type="ECO:0000256" key="1">
    <source>
        <dbReference type="ARBA" id="ARBA00004429"/>
    </source>
</evidence>
<feature type="transmembrane region" description="Helical" evidence="6">
    <location>
        <begin position="375"/>
        <end position="400"/>
    </location>
</feature>
<keyword evidence="5 6" id="KW-0472">Membrane</keyword>
<keyword evidence="6" id="KW-0406">Ion transport</keyword>
<dbReference type="Pfam" id="PF06965">
    <property type="entry name" value="Na_H_antiport_1"/>
    <property type="match status" value="1"/>
</dbReference>
<comment type="function">
    <text evidence="6">Na(+)/H(+) antiporter that extrudes sodium in exchange for external protons.</text>
</comment>
<reference evidence="7 8" key="1">
    <citation type="submission" date="2020-08" db="EMBL/GenBank/DDBJ databases">
        <title>Bridging the membrane lipid divide: bacteria of the FCB group superphylum have the potential to synthesize archaeal ether lipids.</title>
        <authorList>
            <person name="Villanueva L."/>
            <person name="Von Meijenfeldt F.A.B."/>
            <person name="Westbye A.B."/>
            <person name="Yadav S."/>
            <person name="Hopmans E.C."/>
            <person name="Dutilh B.E."/>
            <person name="Sinninghe Damste J.S."/>
        </authorList>
    </citation>
    <scope>NUCLEOTIDE SEQUENCE [LARGE SCALE GENOMIC DNA]</scope>
    <source>
        <strain evidence="7">NIOZ-UU47</strain>
    </source>
</reference>
<dbReference type="HAMAP" id="MF_01844">
    <property type="entry name" value="NhaA"/>
    <property type="match status" value="1"/>
</dbReference>
<name>A0A8J6N7M9_9BACT</name>
<feature type="transmembrane region" description="Helical" evidence="6">
    <location>
        <begin position="95"/>
        <end position="118"/>
    </location>
</feature>
<evidence type="ECO:0000313" key="7">
    <source>
        <dbReference type="EMBL" id="MBC8316276.1"/>
    </source>
</evidence>
<evidence type="ECO:0000256" key="5">
    <source>
        <dbReference type="ARBA" id="ARBA00023136"/>
    </source>
</evidence>
<dbReference type="AlphaFoldDB" id="A0A8J6N7M9"/>
<evidence type="ECO:0000256" key="4">
    <source>
        <dbReference type="ARBA" id="ARBA00022989"/>
    </source>
</evidence>
<feature type="transmembrane region" description="Helical" evidence="6">
    <location>
        <begin position="212"/>
        <end position="241"/>
    </location>
</feature>
<organism evidence="7 8">
    <name type="scientific">Candidatus Desulfobia pelagia</name>
    <dbReference type="NCBI Taxonomy" id="2841692"/>
    <lineage>
        <taxon>Bacteria</taxon>
        <taxon>Pseudomonadati</taxon>
        <taxon>Thermodesulfobacteriota</taxon>
        <taxon>Desulfobulbia</taxon>
        <taxon>Desulfobulbales</taxon>
        <taxon>Desulfobulbaceae</taxon>
        <taxon>Candidatus Desulfobia</taxon>
    </lineage>
</organism>
<feature type="transmembrane region" description="Helical" evidence="6">
    <location>
        <begin position="130"/>
        <end position="148"/>
    </location>
</feature>
<dbReference type="GO" id="GO:0015385">
    <property type="term" value="F:sodium:proton antiporter activity"/>
    <property type="evidence" value="ECO:0007669"/>
    <property type="project" value="UniProtKB-UniRule"/>
</dbReference>
<dbReference type="PANTHER" id="PTHR30341:SF0">
    <property type="entry name" value="NA(+)_H(+) ANTIPORTER NHAA"/>
    <property type="match status" value="1"/>
</dbReference>
<feature type="transmembrane region" description="Helical" evidence="6">
    <location>
        <begin position="341"/>
        <end position="363"/>
    </location>
</feature>